<evidence type="ECO:0000256" key="5">
    <source>
        <dbReference type="ARBA" id="ARBA00023125"/>
    </source>
</evidence>
<gene>
    <name evidence="8" type="ORF">IAD15_11760</name>
</gene>
<dbReference type="PRINTS" id="PR00046">
    <property type="entry name" value="SIGMA70FCT"/>
</dbReference>
<accession>A0A9D1HRR9</accession>
<dbReference type="Proteomes" id="UP000824175">
    <property type="component" value="Unassembled WGS sequence"/>
</dbReference>
<dbReference type="Pfam" id="PF04542">
    <property type="entry name" value="Sigma70_r2"/>
    <property type="match status" value="1"/>
</dbReference>
<keyword evidence="4" id="KW-0731">Sigma factor</keyword>
<dbReference type="InterPro" id="IPR014322">
    <property type="entry name" value="RNA_pol_sigma-B/F/G"/>
</dbReference>
<comment type="similarity">
    <text evidence="1">Belongs to the sigma-70 factor family.</text>
</comment>
<dbReference type="InterPro" id="IPR001387">
    <property type="entry name" value="Cro/C1-type_HTH"/>
</dbReference>
<dbReference type="CDD" id="cd06171">
    <property type="entry name" value="Sigma70_r4"/>
    <property type="match status" value="1"/>
</dbReference>
<dbReference type="PROSITE" id="PS00715">
    <property type="entry name" value="SIGMA70_1"/>
    <property type="match status" value="1"/>
</dbReference>
<protein>
    <submittedName>
        <fullName evidence="8">SigB/SigF/SigG family RNA polymerase sigma factor</fullName>
    </submittedName>
</protein>
<evidence type="ECO:0000256" key="1">
    <source>
        <dbReference type="ARBA" id="ARBA00007788"/>
    </source>
</evidence>
<evidence type="ECO:0000256" key="2">
    <source>
        <dbReference type="ARBA" id="ARBA00022969"/>
    </source>
</evidence>
<dbReference type="Pfam" id="PF04539">
    <property type="entry name" value="Sigma70_r3"/>
    <property type="match status" value="1"/>
</dbReference>
<dbReference type="SUPFAM" id="SSF88946">
    <property type="entry name" value="Sigma2 domain of RNA polymerase sigma factors"/>
    <property type="match status" value="1"/>
</dbReference>
<dbReference type="NCBIfam" id="TIGR02937">
    <property type="entry name" value="sigma70-ECF"/>
    <property type="match status" value="1"/>
</dbReference>
<dbReference type="PROSITE" id="PS50943">
    <property type="entry name" value="HTH_CROC1"/>
    <property type="match status" value="1"/>
</dbReference>
<feature type="domain" description="HTH cro/C1-type" evidence="7">
    <location>
        <begin position="200"/>
        <end position="230"/>
    </location>
</feature>
<sequence>MVRTVKPKTLDLIVLAQQGDEKAKATIVEENVGLVWSIVHRFKNTLYDKEDLFQIGCIGLMKAINHFDTQYEVQFSTYAVPIIMGEIKRYFRDDGSIKVSRSLKELHLKVVKAKDMLQAQNGSDPTLEEVAAYLKEDVQNVILAQEASYYPTSLSEPIYEKDGSSICMEERLEDHSRTHWFDKLALEMEIDKLSNKEKLIIQMRYYLDFNQEAVAKRLGISQVQVSRLEKKIIQKLKTRLVEDE</sequence>
<dbReference type="InterPro" id="IPR007624">
    <property type="entry name" value="RNA_pol_sigma70_r3"/>
</dbReference>
<dbReference type="GO" id="GO:0030435">
    <property type="term" value="P:sporulation resulting in formation of a cellular spore"/>
    <property type="evidence" value="ECO:0007669"/>
    <property type="project" value="UniProtKB-KW"/>
</dbReference>
<dbReference type="InterPro" id="IPR013324">
    <property type="entry name" value="RNA_pol_sigma_r3/r4-like"/>
</dbReference>
<keyword evidence="2" id="KW-0749">Sporulation</keyword>
<proteinExistence type="inferred from homology"/>
<comment type="caution">
    <text evidence="8">The sequence shown here is derived from an EMBL/GenBank/DDBJ whole genome shotgun (WGS) entry which is preliminary data.</text>
</comment>
<dbReference type="AlphaFoldDB" id="A0A9D1HRR9"/>
<dbReference type="InterPro" id="IPR000943">
    <property type="entry name" value="RNA_pol_sigma70"/>
</dbReference>
<keyword evidence="3" id="KW-0805">Transcription regulation</keyword>
<dbReference type="GO" id="GO:0016987">
    <property type="term" value="F:sigma factor activity"/>
    <property type="evidence" value="ECO:0007669"/>
    <property type="project" value="UniProtKB-KW"/>
</dbReference>
<dbReference type="PANTHER" id="PTHR30603:SF19">
    <property type="entry name" value="RNA POLYMERASE SIGMA-F FACTOR"/>
    <property type="match status" value="1"/>
</dbReference>
<keyword evidence="6" id="KW-0804">Transcription</keyword>
<evidence type="ECO:0000256" key="3">
    <source>
        <dbReference type="ARBA" id="ARBA00023015"/>
    </source>
</evidence>
<evidence type="ECO:0000259" key="7">
    <source>
        <dbReference type="PROSITE" id="PS50943"/>
    </source>
</evidence>
<dbReference type="Gene3D" id="1.10.10.10">
    <property type="entry name" value="Winged helix-like DNA-binding domain superfamily/Winged helix DNA-binding domain"/>
    <property type="match status" value="2"/>
</dbReference>
<dbReference type="EMBL" id="DVMJ01000109">
    <property type="protein sequence ID" value="HIU14722.1"/>
    <property type="molecule type" value="Genomic_DNA"/>
</dbReference>
<dbReference type="InterPro" id="IPR050239">
    <property type="entry name" value="Sigma-70_RNA_pol_init_factors"/>
</dbReference>
<dbReference type="SUPFAM" id="SSF88659">
    <property type="entry name" value="Sigma3 and sigma4 domains of RNA polymerase sigma factors"/>
    <property type="match status" value="2"/>
</dbReference>
<dbReference type="InterPro" id="IPR014284">
    <property type="entry name" value="RNA_pol_sigma-70_dom"/>
</dbReference>
<evidence type="ECO:0000313" key="8">
    <source>
        <dbReference type="EMBL" id="HIU14722.1"/>
    </source>
</evidence>
<evidence type="ECO:0000256" key="6">
    <source>
        <dbReference type="ARBA" id="ARBA00023163"/>
    </source>
</evidence>
<dbReference type="PANTHER" id="PTHR30603">
    <property type="entry name" value="RNA POLYMERASE SIGMA FACTOR RPO"/>
    <property type="match status" value="1"/>
</dbReference>
<dbReference type="InterPro" id="IPR007627">
    <property type="entry name" value="RNA_pol_sigma70_r2"/>
</dbReference>
<dbReference type="NCBIfam" id="TIGR02980">
    <property type="entry name" value="SigBFG"/>
    <property type="match status" value="1"/>
</dbReference>
<evidence type="ECO:0000313" key="9">
    <source>
        <dbReference type="Proteomes" id="UP000824175"/>
    </source>
</evidence>
<keyword evidence="5" id="KW-0238">DNA-binding</keyword>
<reference evidence="8" key="2">
    <citation type="journal article" date="2021" name="PeerJ">
        <title>Extensive microbial diversity within the chicken gut microbiome revealed by metagenomics and culture.</title>
        <authorList>
            <person name="Gilroy R."/>
            <person name="Ravi A."/>
            <person name="Getino M."/>
            <person name="Pursley I."/>
            <person name="Horton D.L."/>
            <person name="Alikhan N.F."/>
            <person name="Baker D."/>
            <person name="Gharbi K."/>
            <person name="Hall N."/>
            <person name="Watson M."/>
            <person name="Adriaenssens E.M."/>
            <person name="Foster-Nyarko E."/>
            <person name="Jarju S."/>
            <person name="Secka A."/>
            <person name="Antonio M."/>
            <person name="Oren A."/>
            <person name="Chaudhuri R.R."/>
            <person name="La Ragione R."/>
            <person name="Hildebrand F."/>
            <person name="Pallen M.J."/>
        </authorList>
    </citation>
    <scope>NUCLEOTIDE SEQUENCE</scope>
    <source>
        <strain evidence="8">CHK195-11698</strain>
    </source>
</reference>
<dbReference type="InterPro" id="IPR013325">
    <property type="entry name" value="RNA_pol_sigma_r2"/>
</dbReference>
<dbReference type="InterPro" id="IPR036388">
    <property type="entry name" value="WH-like_DNA-bd_sf"/>
</dbReference>
<dbReference type="Gene3D" id="1.20.120.1810">
    <property type="match status" value="1"/>
</dbReference>
<reference evidence="8" key="1">
    <citation type="submission" date="2020-10" db="EMBL/GenBank/DDBJ databases">
        <authorList>
            <person name="Gilroy R."/>
        </authorList>
    </citation>
    <scope>NUCLEOTIDE SEQUENCE</scope>
    <source>
        <strain evidence="8">CHK195-11698</strain>
    </source>
</reference>
<dbReference type="Pfam" id="PF04545">
    <property type="entry name" value="Sigma70_r4"/>
    <property type="match status" value="1"/>
</dbReference>
<dbReference type="GO" id="GO:0006352">
    <property type="term" value="P:DNA-templated transcription initiation"/>
    <property type="evidence" value="ECO:0007669"/>
    <property type="project" value="InterPro"/>
</dbReference>
<dbReference type="InterPro" id="IPR007630">
    <property type="entry name" value="RNA_pol_sigma70_r4"/>
</dbReference>
<organism evidence="8 9">
    <name type="scientific">Candidatus Fimiplasma intestinipullorum</name>
    <dbReference type="NCBI Taxonomy" id="2840825"/>
    <lineage>
        <taxon>Bacteria</taxon>
        <taxon>Bacillati</taxon>
        <taxon>Bacillota</taxon>
        <taxon>Clostridia</taxon>
        <taxon>Eubacteriales</taxon>
        <taxon>Candidatus Fimiplasma</taxon>
    </lineage>
</organism>
<dbReference type="GO" id="GO:0003677">
    <property type="term" value="F:DNA binding"/>
    <property type="evidence" value="ECO:0007669"/>
    <property type="project" value="UniProtKB-KW"/>
</dbReference>
<evidence type="ECO:0000256" key="4">
    <source>
        <dbReference type="ARBA" id="ARBA00023082"/>
    </source>
</evidence>
<name>A0A9D1HRR9_9FIRM</name>